<dbReference type="GO" id="GO:0005783">
    <property type="term" value="C:endoplasmic reticulum"/>
    <property type="evidence" value="ECO:0007669"/>
    <property type="project" value="TreeGrafter"/>
</dbReference>
<evidence type="ECO:0000313" key="3">
    <source>
        <dbReference type="Proteomes" id="UP000000599"/>
    </source>
</evidence>
<keyword evidence="3" id="KW-1185">Reference proteome</keyword>
<feature type="transmembrane region" description="Helical" evidence="1">
    <location>
        <begin position="141"/>
        <end position="162"/>
    </location>
</feature>
<dbReference type="InterPro" id="IPR009305">
    <property type="entry name" value="Mpo1-like"/>
</dbReference>
<feature type="transmembrane region" description="Helical" evidence="1">
    <location>
        <begin position="23"/>
        <end position="41"/>
    </location>
</feature>
<proteinExistence type="predicted"/>
<dbReference type="InParanoid" id="Q6BXA8"/>
<dbReference type="OrthoDB" id="2124888at2759"/>
<feature type="transmembrane region" description="Helical" evidence="1">
    <location>
        <begin position="77"/>
        <end position="96"/>
    </location>
</feature>
<dbReference type="VEuPathDB" id="FungiDB:DEHA2B04576g"/>
<dbReference type="HOGENOM" id="CLU_081702_1_1_1"/>
<feature type="transmembrane region" description="Helical" evidence="1">
    <location>
        <begin position="108"/>
        <end position="126"/>
    </location>
</feature>
<evidence type="ECO:0000256" key="1">
    <source>
        <dbReference type="SAM" id="Phobius"/>
    </source>
</evidence>
<keyword evidence="1" id="KW-1133">Transmembrane helix</keyword>
<dbReference type="eggNOG" id="KOG3292">
    <property type="taxonomic scope" value="Eukaryota"/>
</dbReference>
<dbReference type="GO" id="GO:0016020">
    <property type="term" value="C:membrane"/>
    <property type="evidence" value="ECO:0007669"/>
    <property type="project" value="GOC"/>
</dbReference>
<dbReference type="OMA" id="ETHFAFY"/>
<keyword evidence="1" id="KW-0472">Membrane</keyword>
<protein>
    <submittedName>
        <fullName evidence="2">DEHA2B04576p</fullName>
    </submittedName>
</protein>
<dbReference type="GO" id="GO:0046521">
    <property type="term" value="P:sphingoid catabolic process"/>
    <property type="evidence" value="ECO:0007669"/>
    <property type="project" value="TreeGrafter"/>
</dbReference>
<reference evidence="2 3" key="1">
    <citation type="journal article" date="2004" name="Nature">
        <title>Genome evolution in yeasts.</title>
        <authorList>
            <consortium name="Genolevures"/>
            <person name="Dujon B."/>
            <person name="Sherman D."/>
            <person name="Fischer G."/>
            <person name="Durrens P."/>
            <person name="Casaregola S."/>
            <person name="Lafontaine I."/>
            <person name="de Montigny J."/>
            <person name="Marck C."/>
            <person name="Neuveglise C."/>
            <person name="Talla E."/>
            <person name="Goffard N."/>
            <person name="Frangeul L."/>
            <person name="Aigle M."/>
            <person name="Anthouard V."/>
            <person name="Babour A."/>
            <person name="Barbe V."/>
            <person name="Barnay S."/>
            <person name="Blanchin S."/>
            <person name="Beckerich J.M."/>
            <person name="Beyne E."/>
            <person name="Bleykasten C."/>
            <person name="Boisrame A."/>
            <person name="Boyer J."/>
            <person name="Cattolico L."/>
            <person name="Confanioleri F."/>
            <person name="de Daruvar A."/>
            <person name="Despons L."/>
            <person name="Fabre E."/>
            <person name="Fairhead C."/>
            <person name="Ferry-Dumazet H."/>
            <person name="Groppi A."/>
            <person name="Hantraye F."/>
            <person name="Hennequin C."/>
            <person name="Jauniaux N."/>
            <person name="Joyet P."/>
            <person name="Kachouri R."/>
            <person name="Kerrest A."/>
            <person name="Koszul R."/>
            <person name="Lemaire M."/>
            <person name="Lesur I."/>
            <person name="Ma L."/>
            <person name="Muller H."/>
            <person name="Nicaud J.M."/>
            <person name="Nikolski M."/>
            <person name="Oztas S."/>
            <person name="Ozier-Kalogeropoulos O."/>
            <person name="Pellenz S."/>
            <person name="Potier S."/>
            <person name="Richard G.F."/>
            <person name="Straub M.L."/>
            <person name="Suleau A."/>
            <person name="Swennene D."/>
            <person name="Tekaia F."/>
            <person name="Wesolowski-Louvel M."/>
            <person name="Westhof E."/>
            <person name="Wirth B."/>
            <person name="Zeniou-Meyer M."/>
            <person name="Zivanovic I."/>
            <person name="Bolotin-Fukuhara M."/>
            <person name="Thierry A."/>
            <person name="Bouchier C."/>
            <person name="Caudron B."/>
            <person name="Scarpelli C."/>
            <person name="Gaillardin C."/>
            <person name="Weissenbach J."/>
            <person name="Wincker P."/>
            <person name="Souciet J.L."/>
        </authorList>
    </citation>
    <scope>NUCLEOTIDE SEQUENCE [LARGE SCALE GENOMIC DNA]</scope>
    <source>
        <strain evidence="3">ATCC 36239 / CBS 767 / BCRC 21394 / JCM 1990 / NBRC 0083 / IGC 2968</strain>
    </source>
</reference>
<feature type="transmembrane region" description="Helical" evidence="1">
    <location>
        <begin position="53"/>
        <end position="71"/>
    </location>
</feature>
<evidence type="ECO:0000313" key="2">
    <source>
        <dbReference type="EMBL" id="CAG85155.1"/>
    </source>
</evidence>
<dbReference type="KEGG" id="dha:DEHA2B04576g"/>
<dbReference type="RefSeq" id="XP_457161.1">
    <property type="nucleotide sequence ID" value="XM_457161.1"/>
</dbReference>
<gene>
    <name evidence="2" type="ordered locus">DEHA2B04576g</name>
</gene>
<sequence>MGILDLEGHLIFYRSYHFNHTNVSIHLFCIPIILFSTMAFLSPVNLFGKEYPYFNLGAALAWGYGLYYSILDWQLGIPSMALLGSLAYVFKAVYLNLNNISAITQKQFIQYAIALHILSWLAQFYGHGVHEKRAPALLDNLLQAIVLAPFFVSFEIAFWLGYKLDLKKRMDNGAGRRIMEIKQKEAAAVAQRTNS</sequence>
<dbReference type="Proteomes" id="UP000000599">
    <property type="component" value="Chromosome B"/>
</dbReference>
<dbReference type="Pfam" id="PF06127">
    <property type="entry name" value="Mpo1-like"/>
    <property type="match status" value="1"/>
</dbReference>
<dbReference type="FunCoup" id="Q6BXA8">
    <property type="interactions" value="143"/>
</dbReference>
<accession>Q6BXA8</accession>
<name>Q6BXA8_DEBHA</name>
<dbReference type="EMBL" id="CR382134">
    <property type="protein sequence ID" value="CAG85155.1"/>
    <property type="molecule type" value="Genomic_DNA"/>
</dbReference>
<organism evidence="2 3">
    <name type="scientific">Debaryomyces hansenii (strain ATCC 36239 / CBS 767 / BCRC 21394 / JCM 1990 / NBRC 0083 / IGC 2968)</name>
    <name type="common">Yeast</name>
    <name type="synonym">Torulaspora hansenii</name>
    <dbReference type="NCBI Taxonomy" id="284592"/>
    <lineage>
        <taxon>Eukaryota</taxon>
        <taxon>Fungi</taxon>
        <taxon>Dikarya</taxon>
        <taxon>Ascomycota</taxon>
        <taxon>Saccharomycotina</taxon>
        <taxon>Pichiomycetes</taxon>
        <taxon>Debaryomycetaceae</taxon>
        <taxon>Debaryomyces</taxon>
    </lineage>
</organism>
<keyword evidence="1" id="KW-0812">Transmembrane</keyword>
<dbReference type="PANTHER" id="PTHR28026:SF9">
    <property type="entry name" value="2-HYDROXY-PALMITIC ACID DIOXYGENASE MPO1"/>
    <property type="match status" value="1"/>
</dbReference>
<dbReference type="GeneID" id="2913159"/>
<dbReference type="PANTHER" id="PTHR28026">
    <property type="entry name" value="DUF962 DOMAIN PROTEIN (AFU_ORTHOLOGUE AFUA_8G05310)"/>
    <property type="match status" value="1"/>
</dbReference>
<dbReference type="AlphaFoldDB" id="Q6BXA8"/>